<dbReference type="EMBL" id="CAMPGE010028864">
    <property type="protein sequence ID" value="CAI2386363.1"/>
    <property type="molecule type" value="Genomic_DNA"/>
</dbReference>
<feature type="compositionally biased region" description="Basic and acidic residues" evidence="2">
    <location>
        <begin position="459"/>
        <end position="471"/>
    </location>
</feature>
<accession>A0AAD2DB80</accession>
<feature type="region of interest" description="Disordered" evidence="2">
    <location>
        <begin position="1228"/>
        <end position="1302"/>
    </location>
</feature>
<keyword evidence="1" id="KW-0802">TPR repeat</keyword>
<feature type="compositionally biased region" description="Basic and acidic residues" evidence="2">
    <location>
        <begin position="192"/>
        <end position="204"/>
    </location>
</feature>
<feature type="compositionally biased region" description="Polar residues" evidence="2">
    <location>
        <begin position="431"/>
        <end position="441"/>
    </location>
</feature>
<evidence type="ECO:0000256" key="2">
    <source>
        <dbReference type="SAM" id="MobiDB-lite"/>
    </source>
</evidence>
<feature type="compositionally biased region" description="Basic and acidic residues" evidence="2">
    <location>
        <begin position="233"/>
        <end position="243"/>
    </location>
</feature>
<feature type="region of interest" description="Disordered" evidence="2">
    <location>
        <begin position="190"/>
        <end position="266"/>
    </location>
</feature>
<evidence type="ECO:0000313" key="4">
    <source>
        <dbReference type="Proteomes" id="UP001295684"/>
    </source>
</evidence>
<dbReference type="SMART" id="SM00028">
    <property type="entry name" value="TPR"/>
    <property type="match status" value="3"/>
</dbReference>
<dbReference type="SUPFAM" id="SSF81901">
    <property type="entry name" value="HCP-like"/>
    <property type="match status" value="1"/>
</dbReference>
<dbReference type="Gene3D" id="1.25.40.10">
    <property type="entry name" value="Tetratricopeptide repeat domain"/>
    <property type="match status" value="2"/>
</dbReference>
<keyword evidence="4" id="KW-1185">Reference proteome</keyword>
<proteinExistence type="predicted"/>
<feature type="compositionally biased region" description="Polar residues" evidence="2">
    <location>
        <begin position="244"/>
        <end position="253"/>
    </location>
</feature>
<dbReference type="Proteomes" id="UP001295684">
    <property type="component" value="Unassembled WGS sequence"/>
</dbReference>
<feature type="repeat" description="TPR" evidence="1">
    <location>
        <begin position="675"/>
        <end position="708"/>
    </location>
</feature>
<feature type="compositionally biased region" description="Polar residues" evidence="2">
    <location>
        <begin position="1253"/>
        <end position="1280"/>
    </location>
</feature>
<feature type="compositionally biased region" description="Basic and acidic residues" evidence="2">
    <location>
        <begin position="360"/>
        <end position="378"/>
    </location>
</feature>
<gene>
    <name evidence="3" type="ORF">ECRASSUSDP1_LOCUS27976</name>
</gene>
<dbReference type="InterPro" id="IPR011990">
    <property type="entry name" value="TPR-like_helical_dom_sf"/>
</dbReference>
<comment type="caution">
    <text evidence="3">The sequence shown here is derived from an EMBL/GenBank/DDBJ whole genome shotgun (WGS) entry which is preliminary data.</text>
</comment>
<dbReference type="PROSITE" id="PS50005">
    <property type="entry name" value="TPR"/>
    <property type="match status" value="1"/>
</dbReference>
<protein>
    <submittedName>
        <fullName evidence="3">Uncharacterized protein</fullName>
    </submittedName>
</protein>
<evidence type="ECO:0000256" key="1">
    <source>
        <dbReference type="PROSITE-ProRule" id="PRU00339"/>
    </source>
</evidence>
<feature type="region of interest" description="Disordered" evidence="2">
    <location>
        <begin position="358"/>
        <end position="380"/>
    </location>
</feature>
<feature type="compositionally biased region" description="Polar residues" evidence="2">
    <location>
        <begin position="507"/>
        <end position="517"/>
    </location>
</feature>
<feature type="compositionally biased region" description="Basic and acidic residues" evidence="2">
    <location>
        <begin position="1231"/>
        <end position="1245"/>
    </location>
</feature>
<name>A0AAD2DB80_EUPCR</name>
<reference evidence="3" key="1">
    <citation type="submission" date="2023-07" db="EMBL/GenBank/DDBJ databases">
        <authorList>
            <consortium name="AG Swart"/>
            <person name="Singh M."/>
            <person name="Singh A."/>
            <person name="Seah K."/>
            <person name="Emmerich C."/>
        </authorList>
    </citation>
    <scope>NUCLEOTIDE SEQUENCE</scope>
    <source>
        <strain evidence="3">DP1</strain>
    </source>
</reference>
<organism evidence="3 4">
    <name type="scientific">Euplotes crassus</name>
    <dbReference type="NCBI Taxonomy" id="5936"/>
    <lineage>
        <taxon>Eukaryota</taxon>
        <taxon>Sar</taxon>
        <taxon>Alveolata</taxon>
        <taxon>Ciliophora</taxon>
        <taxon>Intramacronucleata</taxon>
        <taxon>Spirotrichea</taxon>
        <taxon>Hypotrichia</taxon>
        <taxon>Euplotida</taxon>
        <taxon>Euplotidae</taxon>
        <taxon>Moneuplotes</taxon>
    </lineage>
</organism>
<feature type="region of interest" description="Disordered" evidence="2">
    <location>
        <begin position="394"/>
        <end position="517"/>
    </location>
</feature>
<dbReference type="Pfam" id="PF13181">
    <property type="entry name" value="TPR_8"/>
    <property type="match status" value="1"/>
</dbReference>
<evidence type="ECO:0000313" key="3">
    <source>
        <dbReference type="EMBL" id="CAI2386363.1"/>
    </source>
</evidence>
<dbReference type="InterPro" id="IPR019734">
    <property type="entry name" value="TPR_rpt"/>
</dbReference>
<feature type="compositionally biased region" description="Basic and acidic residues" evidence="2">
    <location>
        <begin position="394"/>
        <end position="421"/>
    </location>
</feature>
<sequence>MSEDDSRVVSFGDPEAKEFESAFMNLDGNISFNIDDAEKDENMDDSFNMIQGDRGSLRDSVFLSNLIDNKIKEKVDQKKKTNHVANLSDFSLSNFEISHSKIQNSYLDYTMNQSKVLVKRTDEEAPPPEHDNTSKQEEAKVMQTSMIQNDEEGSRIEEGSVFNMLKDVEKDYDQDEALQSIINIKKSYTSKEGFKEDSEIESKPMKKNRRENSRLSMIDAMHAKKVSTGNIGDLKKQNEDDRSSSPVLTPNEDSSSKNENEGNFENLDDASLNQTVMDGSVIIHSGTNPNFREGSLTSFNLGDMEDDEGFKLDNTGNDRNSYYEANDTSMNTQLNISCFDNPVNTSVIDQPAEIQNEAEVAPKPEANKEPDIESKPLVERGGFAMLRQRLKENAAREREEKMRKNIAESEARRDKVEEKNFNENPDENEINGDSSQNSTLTFKEPSFDKKLNSSPNFGQKKEKSPEKKLKSIDSQGLEEDESNSSSQAPDFGISGKKEEEKFPISPPSNHGTNAKVRNSSQLSEYTISNKDAYLVYQSRVDDSNLMSLMNGTIDDDKVHLEWRKIIDDEGNRSHGGLEDRSMINHFRAMKQAPVNPYSSSMIKHYNIASGIGIHSKDRMTEAKSELMAYSANDIILQLLLLGVDKKYNMHITCDYELKECENTFQEMCKRYSYCPEAYFGLGKIYFSKNLTKKALEMFELALKGPKRDTAYCLWAAMTCFYLYIHSEKKEKVTYMKKIEKYCTECLESNIKDTNALFILLMATHDAIENLKSTRFKPSYVPEDIAIRIKEADNYKGYLAWVEIHLHQKDTEFAFQVLDELIEYYPERPESYFKLLNLFEKKSEKACEIAEKLFLSCVNFHMLETKILISIIYAQFLFRSYQYIQCFEFLQNEYTRYPVYPVFLYYYAKYVVMSEEKGYYGSGIGCLQECKRVCIKERNPYINFYMGKYYKSLQRPGKCYPLFTKAHKEFKSKGIEIPKIKEIDKYLVRFRKFTKIIETCKKILKEYKKHQKTAPSGDDKMINDLNSMKELDPITIGLLKSDYYKKILLDKKSSIKEIKILMKNHPDNEEAYFEYWSIIKEKGDIDKLEVISNKLEKVCSSNNVPINSWVNSLFKRSEMMVLKGNKYTNPQDRFDPNGVYSNFIEEAIRALKKISASLPPLPLPALLTIEDPIKIKEDLLDNLNLDERKLSKESETKSKDQDAYELETSFLGFNIRKITAKNTDFGSILSKSDGRSRASDNSDAEYKPLLCKKTSGSTPGHNYTPQTPSTPAGHQYPNSKHFTPRIVHDDYSNRSSTSSNAPGMFSRFPRSMMSVSARESFLGKPFEQTQLDESNIDIRRMSEGFAVNSDVKFLYQIGKICAESGKYLEEGIKCLDDYINLLTFFDPSVSASPQSAPVTENPTFSKAIFFVGIIFDQIGDYTEAKRFLKQALKGLEKKGEEEKLVKCKQILSRIS</sequence>